<dbReference type="GO" id="GO:0071555">
    <property type="term" value="P:cell wall organization"/>
    <property type="evidence" value="ECO:0007669"/>
    <property type="project" value="UniProtKB-KW"/>
</dbReference>
<dbReference type="GO" id="GO:0005737">
    <property type="term" value="C:cytoplasm"/>
    <property type="evidence" value="ECO:0007669"/>
    <property type="project" value="UniProtKB-SubCell"/>
</dbReference>
<keyword evidence="8" id="KW-0378">Hydrolase</keyword>
<evidence type="ECO:0000256" key="2">
    <source>
        <dbReference type="ARBA" id="ARBA00001947"/>
    </source>
</evidence>
<proteinExistence type="inferred from homology"/>
<dbReference type="GO" id="GO:0009254">
    <property type="term" value="P:peptidoglycan turnover"/>
    <property type="evidence" value="ECO:0007669"/>
    <property type="project" value="TreeGrafter"/>
</dbReference>
<evidence type="ECO:0000256" key="7">
    <source>
        <dbReference type="ARBA" id="ARBA00022723"/>
    </source>
</evidence>
<evidence type="ECO:0000256" key="1">
    <source>
        <dbReference type="ARBA" id="ARBA00001561"/>
    </source>
</evidence>
<sequence>MVQCQYCKVHLPQSETIHHDGHFYCSKEHFHALDSGGWIGDAQWRISPNQDARPENVHPDLVVIHHISLPPSEFKKSDTSRYIVDFFQNKLDPSEHPYFAEIANQKVSSHFLITRSGQVLQFVSTRNRAWHAGVSSFFDRDKCNDFSIGIELEGDGDTIFEAAQYQALTKLIQKLASSYPDVQFAGHSDIAPERKTDPGMYFDWKKFQKETGISAKKLPFGLNPR</sequence>
<dbReference type="SMART" id="SM00644">
    <property type="entry name" value="Ami_2"/>
    <property type="match status" value="1"/>
</dbReference>
<evidence type="ECO:0000313" key="14">
    <source>
        <dbReference type="EMBL" id="ACB43518.1"/>
    </source>
</evidence>
<evidence type="ECO:0000256" key="4">
    <source>
        <dbReference type="ARBA" id="ARBA00007553"/>
    </source>
</evidence>
<evidence type="ECO:0000256" key="5">
    <source>
        <dbReference type="ARBA" id="ARBA00011901"/>
    </source>
</evidence>
<dbReference type="EC" id="3.5.1.28" evidence="5"/>
<comment type="cofactor">
    <cofactor evidence="2">
        <name>Zn(2+)</name>
        <dbReference type="ChEBI" id="CHEBI:29105"/>
    </cofactor>
</comment>
<reference evidence="14" key="1">
    <citation type="submission" date="2008-03" db="EMBL/GenBank/DDBJ databases">
        <title>Complete sequence of Polynucleobacter necessarius STIR1.</title>
        <authorList>
            <consortium name="US DOE Joint Genome Institute"/>
            <person name="Copeland A."/>
            <person name="Lucas S."/>
            <person name="Lapidus A."/>
            <person name="Barry K."/>
            <person name="Detter J.C."/>
            <person name="Glavina del Rio T."/>
            <person name="Hammon N."/>
            <person name="Israni S."/>
            <person name="Dalin E."/>
            <person name="Tice H."/>
            <person name="Pitluck S."/>
            <person name="Chain P."/>
            <person name="Malfatti S."/>
            <person name="Shin M."/>
            <person name="Vergez L."/>
            <person name="Schmutz J."/>
            <person name="Larimer F."/>
            <person name="Land M."/>
            <person name="Hauser L."/>
            <person name="Kyrpides N."/>
            <person name="Kim E."/>
            <person name="Hahn M."/>
            <person name="Richardson P."/>
        </authorList>
    </citation>
    <scope>NUCLEOTIDE SEQUENCE [LARGE SCALE GENOMIC DNA]</scope>
    <source>
        <strain evidence="14">STIR1</strain>
    </source>
</reference>
<dbReference type="HOGENOM" id="CLU_049290_1_0_4"/>
<name>B1XT41_POLNS</name>
<dbReference type="PANTHER" id="PTHR30417">
    <property type="entry name" value="N-ACETYLMURAMOYL-L-ALANINE AMIDASE AMID"/>
    <property type="match status" value="1"/>
</dbReference>
<dbReference type="CDD" id="cd06583">
    <property type="entry name" value="PGRP"/>
    <property type="match status" value="1"/>
</dbReference>
<protein>
    <recommendedName>
        <fullName evidence="11">1,6-anhydro-N-acetylmuramyl-L-alanine amidase AmpD</fullName>
        <ecNumber evidence="5">3.5.1.28</ecNumber>
    </recommendedName>
    <alternativeName>
        <fullName evidence="12">N-acetylmuramoyl-L-alanine amidase</fullName>
    </alternativeName>
</protein>
<comment type="catalytic activity">
    <reaction evidence="1">
        <text>Hydrolyzes the link between N-acetylmuramoyl residues and L-amino acid residues in certain cell-wall glycopeptides.</text>
        <dbReference type="EC" id="3.5.1.28"/>
    </reaction>
</comment>
<dbReference type="AlphaFoldDB" id="B1XT41"/>
<gene>
    <name evidence="14" type="ordered locus">Pnec_0221</name>
</gene>
<dbReference type="InterPro" id="IPR036505">
    <property type="entry name" value="Amidase/PGRP_sf"/>
</dbReference>
<accession>B1XT41</accession>
<dbReference type="InterPro" id="IPR002502">
    <property type="entry name" value="Amidase_domain"/>
</dbReference>
<dbReference type="NCBIfam" id="NF008758">
    <property type="entry name" value="PRK11789.1"/>
    <property type="match status" value="1"/>
</dbReference>
<dbReference type="SUPFAM" id="SSF55846">
    <property type="entry name" value="N-acetylmuramoyl-L-alanine amidase-like"/>
    <property type="match status" value="1"/>
</dbReference>
<dbReference type="EMBL" id="CP001010">
    <property type="protein sequence ID" value="ACB43518.1"/>
    <property type="molecule type" value="Genomic_DNA"/>
</dbReference>
<evidence type="ECO:0000256" key="6">
    <source>
        <dbReference type="ARBA" id="ARBA00022490"/>
    </source>
</evidence>
<dbReference type="GO" id="GO:0046872">
    <property type="term" value="F:metal ion binding"/>
    <property type="evidence" value="ECO:0007669"/>
    <property type="project" value="UniProtKB-KW"/>
</dbReference>
<evidence type="ECO:0000256" key="12">
    <source>
        <dbReference type="ARBA" id="ARBA00042615"/>
    </source>
</evidence>
<comment type="similarity">
    <text evidence="4">Belongs to the N-acetylmuramoyl-L-alanine amidase 2 family.</text>
</comment>
<dbReference type="KEGG" id="pne:Pnec_0221"/>
<evidence type="ECO:0000256" key="8">
    <source>
        <dbReference type="ARBA" id="ARBA00022801"/>
    </source>
</evidence>
<keyword evidence="6" id="KW-0963">Cytoplasm</keyword>
<keyword evidence="9" id="KW-0862">Zinc</keyword>
<evidence type="ECO:0000256" key="10">
    <source>
        <dbReference type="ARBA" id="ARBA00023316"/>
    </source>
</evidence>
<dbReference type="Gene3D" id="3.40.80.10">
    <property type="entry name" value="Peptidoglycan recognition protein-like"/>
    <property type="match status" value="1"/>
</dbReference>
<dbReference type="GO" id="GO:0009253">
    <property type="term" value="P:peptidoglycan catabolic process"/>
    <property type="evidence" value="ECO:0007669"/>
    <property type="project" value="InterPro"/>
</dbReference>
<keyword evidence="10" id="KW-0961">Cell wall biogenesis/degradation</keyword>
<evidence type="ECO:0000259" key="13">
    <source>
        <dbReference type="SMART" id="SM00644"/>
    </source>
</evidence>
<evidence type="ECO:0000256" key="11">
    <source>
        <dbReference type="ARBA" id="ARBA00039257"/>
    </source>
</evidence>
<evidence type="ECO:0000256" key="9">
    <source>
        <dbReference type="ARBA" id="ARBA00022833"/>
    </source>
</evidence>
<dbReference type="OrthoDB" id="9794842at2"/>
<dbReference type="GO" id="GO:0008745">
    <property type="term" value="F:N-acetylmuramoyl-L-alanine amidase activity"/>
    <property type="evidence" value="ECO:0007669"/>
    <property type="project" value="UniProtKB-EC"/>
</dbReference>
<dbReference type="eggNOG" id="COG3023">
    <property type="taxonomic scope" value="Bacteria"/>
</dbReference>
<organism evidence="14">
    <name type="scientific">Polynucleobacter necessarius subsp. necessarius (strain STIR1)</name>
    <dbReference type="NCBI Taxonomy" id="452638"/>
    <lineage>
        <taxon>Bacteria</taxon>
        <taxon>Pseudomonadati</taxon>
        <taxon>Pseudomonadota</taxon>
        <taxon>Betaproteobacteria</taxon>
        <taxon>Burkholderiales</taxon>
        <taxon>Burkholderiaceae</taxon>
        <taxon>Polynucleobacter</taxon>
    </lineage>
</organism>
<keyword evidence="7" id="KW-0479">Metal-binding</keyword>
<dbReference type="PANTHER" id="PTHR30417:SF4">
    <property type="entry name" value="1,6-ANHYDRO-N-ACETYLMURAMYL-L-ALANINE AMIDASE AMPD"/>
    <property type="match status" value="1"/>
</dbReference>
<evidence type="ECO:0000256" key="3">
    <source>
        <dbReference type="ARBA" id="ARBA00004496"/>
    </source>
</evidence>
<comment type="subcellular location">
    <subcellularLocation>
        <location evidence="3">Cytoplasm</location>
    </subcellularLocation>
</comment>
<dbReference type="Pfam" id="PF01510">
    <property type="entry name" value="Amidase_2"/>
    <property type="match status" value="1"/>
</dbReference>
<feature type="domain" description="N-acetylmuramoyl-L-alanine amidase" evidence="13">
    <location>
        <begin position="47"/>
        <end position="199"/>
    </location>
</feature>
<dbReference type="STRING" id="452638.Pnec_0221"/>
<dbReference type="InterPro" id="IPR051206">
    <property type="entry name" value="NAMLAA_amidase_2"/>
</dbReference>